<reference evidence="1" key="1">
    <citation type="submission" date="2023-08" db="EMBL/GenBank/DDBJ databases">
        <authorList>
            <person name="Alioto T."/>
            <person name="Alioto T."/>
            <person name="Gomez Garrido J."/>
        </authorList>
    </citation>
    <scope>NUCLEOTIDE SEQUENCE</scope>
</reference>
<keyword evidence="2" id="KW-1185">Reference proteome</keyword>
<accession>A0AA36F8J4</accession>
<protein>
    <submittedName>
        <fullName evidence="1">Uncharacterized protein</fullName>
    </submittedName>
</protein>
<gene>
    <name evidence="1" type="ORF">OCTVUL_1B017769</name>
</gene>
<dbReference type="Proteomes" id="UP001162480">
    <property type="component" value="Chromosome 9"/>
</dbReference>
<dbReference type="AlphaFoldDB" id="A0AA36F8J4"/>
<sequence>MNSYMSRKTISQTPSRLSLESPVLEYNNNLANSGSSLSLTMLQVNKEYHNQSRTSLASIFEDLAIIRRSFLKRGSDMIKPSHVH</sequence>
<proteinExistence type="predicted"/>
<evidence type="ECO:0000313" key="1">
    <source>
        <dbReference type="EMBL" id="CAI9728360.1"/>
    </source>
</evidence>
<organism evidence="1 2">
    <name type="scientific">Octopus vulgaris</name>
    <name type="common">Common octopus</name>
    <dbReference type="NCBI Taxonomy" id="6645"/>
    <lineage>
        <taxon>Eukaryota</taxon>
        <taxon>Metazoa</taxon>
        <taxon>Spiralia</taxon>
        <taxon>Lophotrochozoa</taxon>
        <taxon>Mollusca</taxon>
        <taxon>Cephalopoda</taxon>
        <taxon>Coleoidea</taxon>
        <taxon>Octopodiformes</taxon>
        <taxon>Octopoda</taxon>
        <taxon>Incirrata</taxon>
        <taxon>Octopodidae</taxon>
        <taxon>Octopus</taxon>
    </lineage>
</organism>
<evidence type="ECO:0000313" key="2">
    <source>
        <dbReference type="Proteomes" id="UP001162480"/>
    </source>
</evidence>
<name>A0AA36F8J4_OCTVU</name>
<dbReference type="EMBL" id="OX597822">
    <property type="protein sequence ID" value="CAI9728360.1"/>
    <property type="molecule type" value="Genomic_DNA"/>
</dbReference>